<evidence type="ECO:0000259" key="2">
    <source>
        <dbReference type="PROSITE" id="PS51228"/>
    </source>
</evidence>
<dbReference type="Proteomes" id="UP001501337">
    <property type="component" value="Unassembled WGS sequence"/>
</dbReference>
<sequence length="88" mass="10119">MSDLEKEFNETVDYVKNAEGDFKPSNELKLELYGLYKQATEGDVTGSRPGMMDFINRAKYDAWADLKGISKESAMQRYIDSIENLKNR</sequence>
<organism evidence="3 4">
    <name type="scientific">Allohahella marinimesophila</name>
    <dbReference type="NCBI Taxonomy" id="1054972"/>
    <lineage>
        <taxon>Bacteria</taxon>
        <taxon>Pseudomonadati</taxon>
        <taxon>Pseudomonadota</taxon>
        <taxon>Gammaproteobacteria</taxon>
        <taxon>Oceanospirillales</taxon>
        <taxon>Hahellaceae</taxon>
        <taxon>Allohahella</taxon>
    </lineage>
</organism>
<protein>
    <submittedName>
        <fullName evidence="3">Acyl-CoA-binding protein</fullName>
    </submittedName>
</protein>
<dbReference type="Gene3D" id="1.20.80.10">
    <property type="match status" value="1"/>
</dbReference>
<dbReference type="RefSeq" id="WP_344806814.1">
    <property type="nucleotide sequence ID" value="NZ_BAABBO010000011.1"/>
</dbReference>
<dbReference type="PANTHER" id="PTHR23310">
    <property type="entry name" value="ACYL-COA-BINDING PROTEIN, ACBP"/>
    <property type="match status" value="1"/>
</dbReference>
<dbReference type="EMBL" id="BAABBO010000011">
    <property type="protein sequence ID" value="GAA3965976.1"/>
    <property type="molecule type" value="Genomic_DNA"/>
</dbReference>
<dbReference type="SUPFAM" id="SSF47027">
    <property type="entry name" value="Acyl-CoA binding protein"/>
    <property type="match status" value="1"/>
</dbReference>
<dbReference type="PROSITE" id="PS00880">
    <property type="entry name" value="ACB_1"/>
    <property type="match status" value="1"/>
</dbReference>
<dbReference type="Pfam" id="PF00887">
    <property type="entry name" value="ACBP"/>
    <property type="match status" value="1"/>
</dbReference>
<keyword evidence="4" id="KW-1185">Reference proteome</keyword>
<dbReference type="PRINTS" id="PR00689">
    <property type="entry name" value="ACOABINDINGP"/>
</dbReference>
<gene>
    <name evidence="3" type="ORF">GCM10022278_24830</name>
</gene>
<evidence type="ECO:0000256" key="1">
    <source>
        <dbReference type="ARBA" id="ARBA00023121"/>
    </source>
</evidence>
<comment type="caution">
    <text evidence="3">The sequence shown here is derived from an EMBL/GenBank/DDBJ whole genome shotgun (WGS) entry which is preliminary data.</text>
</comment>
<proteinExistence type="predicted"/>
<dbReference type="InterPro" id="IPR000582">
    <property type="entry name" value="Acyl-CoA-binding_protein"/>
</dbReference>
<feature type="domain" description="ACB" evidence="2">
    <location>
        <begin position="4"/>
        <end position="88"/>
    </location>
</feature>
<dbReference type="InterPro" id="IPR014352">
    <property type="entry name" value="FERM/acyl-CoA-bd_prot_sf"/>
</dbReference>
<name>A0ABP7PIC3_9GAMM</name>
<dbReference type="PANTHER" id="PTHR23310:SF62">
    <property type="entry name" value="ACYL-COA BINDING PROTEIN 1, ISOFORM A"/>
    <property type="match status" value="1"/>
</dbReference>
<reference evidence="4" key="1">
    <citation type="journal article" date="2019" name="Int. J. Syst. Evol. Microbiol.">
        <title>The Global Catalogue of Microorganisms (GCM) 10K type strain sequencing project: providing services to taxonomists for standard genome sequencing and annotation.</title>
        <authorList>
            <consortium name="The Broad Institute Genomics Platform"/>
            <consortium name="The Broad Institute Genome Sequencing Center for Infectious Disease"/>
            <person name="Wu L."/>
            <person name="Ma J."/>
        </authorList>
    </citation>
    <scope>NUCLEOTIDE SEQUENCE [LARGE SCALE GENOMIC DNA]</scope>
    <source>
        <strain evidence="4">JCM 17555</strain>
    </source>
</reference>
<keyword evidence="1" id="KW-0446">Lipid-binding</keyword>
<dbReference type="InterPro" id="IPR035984">
    <property type="entry name" value="Acyl-CoA-binding_sf"/>
</dbReference>
<dbReference type="InterPro" id="IPR022408">
    <property type="entry name" value="Acyl-CoA-binding_prot_CS"/>
</dbReference>
<accession>A0ABP7PIC3</accession>
<evidence type="ECO:0000313" key="4">
    <source>
        <dbReference type="Proteomes" id="UP001501337"/>
    </source>
</evidence>
<dbReference type="PROSITE" id="PS51228">
    <property type="entry name" value="ACB_2"/>
    <property type="match status" value="1"/>
</dbReference>
<evidence type="ECO:0000313" key="3">
    <source>
        <dbReference type="EMBL" id="GAA3965976.1"/>
    </source>
</evidence>